<proteinExistence type="predicted"/>
<comment type="caution">
    <text evidence="2">The sequence shown here is derived from an EMBL/GenBank/DDBJ whole genome shotgun (WGS) entry which is preliminary data.</text>
</comment>
<reference evidence="2" key="1">
    <citation type="submission" date="2019-11" db="EMBL/GenBank/DDBJ databases">
        <authorList>
            <person name="Liu Y."/>
            <person name="Hou J."/>
            <person name="Li T.-Q."/>
            <person name="Guan C.-H."/>
            <person name="Wu X."/>
            <person name="Wu H.-Z."/>
            <person name="Ling F."/>
            <person name="Zhang R."/>
            <person name="Shi X.-G."/>
            <person name="Ren J.-P."/>
            <person name="Chen E.-F."/>
            <person name="Sun J.-M."/>
        </authorList>
    </citation>
    <scope>NUCLEOTIDE SEQUENCE</scope>
    <source>
        <strain evidence="2">Adult_tree_wgs_1</strain>
        <tissue evidence="2">Leaves</tissue>
    </source>
</reference>
<name>A0A834H7N4_RHOSS</name>
<evidence type="ECO:0000259" key="1">
    <source>
        <dbReference type="Pfam" id="PF24626"/>
    </source>
</evidence>
<dbReference type="PANTHER" id="PTHR35046">
    <property type="entry name" value="ZINC KNUCKLE (CCHC-TYPE) FAMILY PROTEIN"/>
    <property type="match status" value="1"/>
</dbReference>
<sequence>MDENGGIVYGFNPRAPIDLAPVPDLKRASRKAAEFMRDLQQIHKDTEQRLHSVTTRYKQAADRKRRVVEFKVGDFVYAVLTKDRFPEGEFNKLKARKIRPMEVIEKINPNAYRLKLSSHVRTAGVFNV</sequence>
<dbReference type="Pfam" id="PF24626">
    <property type="entry name" value="SH3_Tf2-1"/>
    <property type="match status" value="1"/>
</dbReference>
<accession>A0A834H7N4</accession>
<dbReference type="InterPro" id="IPR056924">
    <property type="entry name" value="SH3_Tf2-1"/>
</dbReference>
<protein>
    <recommendedName>
        <fullName evidence="1">Tf2-1-like SH3-like domain-containing protein</fullName>
    </recommendedName>
</protein>
<feature type="domain" description="Tf2-1-like SH3-like" evidence="1">
    <location>
        <begin position="73"/>
        <end position="128"/>
    </location>
</feature>
<organism evidence="2 3">
    <name type="scientific">Rhododendron simsii</name>
    <name type="common">Sims's rhododendron</name>
    <dbReference type="NCBI Taxonomy" id="118357"/>
    <lineage>
        <taxon>Eukaryota</taxon>
        <taxon>Viridiplantae</taxon>
        <taxon>Streptophyta</taxon>
        <taxon>Embryophyta</taxon>
        <taxon>Tracheophyta</taxon>
        <taxon>Spermatophyta</taxon>
        <taxon>Magnoliopsida</taxon>
        <taxon>eudicotyledons</taxon>
        <taxon>Gunneridae</taxon>
        <taxon>Pentapetalae</taxon>
        <taxon>asterids</taxon>
        <taxon>Ericales</taxon>
        <taxon>Ericaceae</taxon>
        <taxon>Ericoideae</taxon>
        <taxon>Rhodoreae</taxon>
        <taxon>Rhododendron</taxon>
    </lineage>
</organism>
<evidence type="ECO:0000313" key="3">
    <source>
        <dbReference type="Proteomes" id="UP000626092"/>
    </source>
</evidence>
<dbReference type="Proteomes" id="UP000626092">
    <property type="component" value="Unassembled WGS sequence"/>
</dbReference>
<dbReference type="EMBL" id="WJXA01000003">
    <property type="protein sequence ID" value="KAF7149078.1"/>
    <property type="molecule type" value="Genomic_DNA"/>
</dbReference>
<dbReference type="PANTHER" id="PTHR35046:SF18">
    <property type="entry name" value="RNA-DIRECTED DNA POLYMERASE"/>
    <property type="match status" value="1"/>
</dbReference>
<evidence type="ECO:0000313" key="2">
    <source>
        <dbReference type="EMBL" id="KAF7149078.1"/>
    </source>
</evidence>
<gene>
    <name evidence="2" type="ORF">RHSIM_Rhsim03G0028000</name>
</gene>
<dbReference type="AlphaFoldDB" id="A0A834H7N4"/>
<dbReference type="OrthoDB" id="1935586at2759"/>
<keyword evidence="3" id="KW-1185">Reference proteome</keyword>